<keyword evidence="1 2" id="KW-0812">Transmembrane</keyword>
<feature type="transmembrane region" description="Helical" evidence="1">
    <location>
        <begin position="210"/>
        <end position="226"/>
    </location>
</feature>
<dbReference type="PANTHER" id="PTHR21824:SF4">
    <property type="entry name" value="TRANSMEMBRANE PROTEIN 177"/>
    <property type="match status" value="1"/>
</dbReference>
<name>A0A0K8REI7_IXORI</name>
<evidence type="ECO:0000256" key="1">
    <source>
        <dbReference type="SAM" id="Phobius"/>
    </source>
</evidence>
<accession>A0A0K8REI7</accession>
<dbReference type="PANTHER" id="PTHR21824">
    <property type="entry name" value="TRANSMEMBRANE PROTEIN 177"/>
    <property type="match status" value="1"/>
</dbReference>
<dbReference type="AlphaFoldDB" id="A0A0K8REI7"/>
<protein>
    <submittedName>
        <fullName evidence="2">Putative transmembrane protein</fullName>
    </submittedName>
</protein>
<dbReference type="InterPro" id="IPR026620">
    <property type="entry name" value="TMEM177"/>
</dbReference>
<keyword evidence="1" id="KW-0472">Membrane</keyword>
<dbReference type="EMBL" id="GADI01004312">
    <property type="protein sequence ID" value="JAA69496.1"/>
    <property type="molecule type" value="mRNA"/>
</dbReference>
<dbReference type="GO" id="GO:0016020">
    <property type="term" value="C:membrane"/>
    <property type="evidence" value="ECO:0007669"/>
    <property type="project" value="TreeGrafter"/>
</dbReference>
<keyword evidence="1" id="KW-1133">Transmembrane helix</keyword>
<feature type="transmembrane region" description="Helical" evidence="1">
    <location>
        <begin position="20"/>
        <end position="42"/>
    </location>
</feature>
<feature type="transmembrane region" description="Helical" evidence="1">
    <location>
        <begin position="170"/>
        <end position="190"/>
    </location>
</feature>
<reference evidence="2" key="1">
    <citation type="submission" date="2012-12" db="EMBL/GenBank/DDBJ databases">
        <title>Identification and characterization of a phenylalanine ammonia-lyase gene family in Isatis indigotica Fort.</title>
        <authorList>
            <person name="Liu Q."/>
            <person name="Chen J."/>
            <person name="Zhou X."/>
            <person name="Di P."/>
            <person name="Xiao Y."/>
            <person name="Xuan H."/>
            <person name="Zhang L."/>
            <person name="Chen W."/>
        </authorList>
    </citation>
    <scope>NUCLEOTIDE SEQUENCE</scope>
    <source>
        <tissue evidence="2">Salivary gland</tissue>
    </source>
</reference>
<proteinExistence type="evidence at transcript level"/>
<sequence>MTTPFARFLLSETGRQTCGFLGLTASFAAFLGSSLPHTYLLYKYKEIVQFYEDAMPIDLNPEVADRAKEVLEATTLSPSRKANVRFFPVALLDTFFAGSTVAVRGAEIGLPITFGYKKVEDIKTSNLSIRNVMEPMWNTREAQQLKDSLILSEKAQKFAIAREIYWCNTYYVHLHSLMLSFSVANCYVLSRLLNDRFQLLQRVPRKARVLMYGLVAAFNATVYICVKDTSSQYWDKKADESAAALGREYAEGGVEYYQKTLQKNRALRELMGKAGEKTYTSKGNINRIFRTDHLPLTYRLDCLMNQVKSWGNEETKNQVLA</sequence>
<evidence type="ECO:0000313" key="2">
    <source>
        <dbReference type="EMBL" id="JAA69496.1"/>
    </source>
</evidence>
<organism evidence="2">
    <name type="scientific">Ixodes ricinus</name>
    <name type="common">Common tick</name>
    <name type="synonym">Acarus ricinus</name>
    <dbReference type="NCBI Taxonomy" id="34613"/>
    <lineage>
        <taxon>Eukaryota</taxon>
        <taxon>Metazoa</taxon>
        <taxon>Ecdysozoa</taxon>
        <taxon>Arthropoda</taxon>
        <taxon>Chelicerata</taxon>
        <taxon>Arachnida</taxon>
        <taxon>Acari</taxon>
        <taxon>Parasitiformes</taxon>
        <taxon>Ixodida</taxon>
        <taxon>Ixodoidea</taxon>
        <taxon>Ixodidae</taxon>
        <taxon>Ixodinae</taxon>
        <taxon>Ixodes</taxon>
    </lineage>
</organism>